<comment type="caution">
    <text evidence="1">The sequence shown here is derived from an EMBL/GenBank/DDBJ whole genome shotgun (WGS) entry which is preliminary data.</text>
</comment>
<reference evidence="1 2" key="1">
    <citation type="submission" date="2013-03" db="EMBL/GenBank/DDBJ databases">
        <title>The Genome Sequence of Enterococcus columbae ATCC_51263 (PacBio/Illumina hybrid assembly).</title>
        <authorList>
            <consortium name="The Broad Institute Genomics Platform"/>
            <consortium name="The Broad Institute Genome Sequencing Center for Infectious Disease"/>
            <person name="Earl A."/>
            <person name="Russ C."/>
            <person name="Gilmore M."/>
            <person name="Surin D."/>
            <person name="Walker B."/>
            <person name="Young S."/>
            <person name="Zeng Q."/>
            <person name="Gargeya S."/>
            <person name="Fitzgerald M."/>
            <person name="Haas B."/>
            <person name="Abouelleil A."/>
            <person name="Allen A.W."/>
            <person name="Alvarado L."/>
            <person name="Arachchi H.M."/>
            <person name="Berlin A.M."/>
            <person name="Chapman S.B."/>
            <person name="Gainer-Dewar J."/>
            <person name="Goldberg J."/>
            <person name="Griggs A."/>
            <person name="Gujja S."/>
            <person name="Hansen M."/>
            <person name="Howarth C."/>
            <person name="Imamovic A."/>
            <person name="Ireland A."/>
            <person name="Larimer J."/>
            <person name="McCowan C."/>
            <person name="Murphy C."/>
            <person name="Pearson M."/>
            <person name="Poon T.W."/>
            <person name="Priest M."/>
            <person name="Roberts A."/>
            <person name="Saif S."/>
            <person name="Shea T."/>
            <person name="Sisk P."/>
            <person name="Sykes S."/>
            <person name="Wortman J."/>
            <person name="Nusbaum C."/>
            <person name="Birren B."/>
        </authorList>
    </citation>
    <scope>NUCLEOTIDE SEQUENCE [LARGE SCALE GENOMIC DNA]</scope>
    <source>
        <strain evidence="1 2">ATCC 51263</strain>
    </source>
</reference>
<dbReference type="Proteomes" id="UP000014113">
    <property type="component" value="Unassembled WGS sequence"/>
</dbReference>
<protein>
    <submittedName>
        <fullName evidence="1">Uncharacterized protein</fullName>
    </submittedName>
</protein>
<evidence type="ECO:0000313" key="1">
    <source>
        <dbReference type="EMBL" id="EOW87445.1"/>
    </source>
</evidence>
<organism evidence="1 2">
    <name type="scientific">Enterococcus columbae DSM 7374 = ATCC 51263</name>
    <dbReference type="NCBI Taxonomy" id="1121865"/>
    <lineage>
        <taxon>Bacteria</taxon>
        <taxon>Bacillati</taxon>
        <taxon>Bacillota</taxon>
        <taxon>Bacilli</taxon>
        <taxon>Lactobacillales</taxon>
        <taxon>Enterococcaceae</taxon>
        <taxon>Enterococcus</taxon>
    </lineage>
</organism>
<gene>
    <name evidence="1" type="ORF">I568_00489</name>
</gene>
<dbReference type="eggNOG" id="ENOG5032HCD">
    <property type="taxonomic scope" value="Bacteria"/>
</dbReference>
<dbReference type="RefSeq" id="WP_016182878.1">
    <property type="nucleotide sequence ID" value="NZ_JXKI01000006.1"/>
</dbReference>
<dbReference type="EMBL" id="ASWJ01000003">
    <property type="protein sequence ID" value="EOW87445.1"/>
    <property type="molecule type" value="Genomic_DNA"/>
</dbReference>
<accession>S1NEH0</accession>
<evidence type="ECO:0000313" key="2">
    <source>
        <dbReference type="Proteomes" id="UP000014113"/>
    </source>
</evidence>
<dbReference type="AlphaFoldDB" id="S1NEH0"/>
<name>S1NEH0_9ENTE</name>
<sequence>MSANAHEAIQQGKQLIQAKHYAEAIRHLKESIPQFPEHYELKYLYLHVINIYLSNYLTEPDIFYKIFASLPHFAHFDSKEFRHPHLKPKINETCQLILEVKIKRRRDLVKQLITPFTQWLDTAEFLKIQHAEELTQLSAIRLCLRELLHLSPFQDCGPWITKLGLDWIDPSDLQYASTKNSKQVVPLVCHCLNKTVAYLESEGQRLSSSSECAESSQRKEELGQVFLSLENKLLTYLQQNPIEQFEHQLLTVRHHLLSIIPEHFSAEDYQQINEQLLGQFKVELQPKIIEKVNLTNIKTFHKILTCLIRAQAHELVIGGYCYRMFHSDDFYPLSYANLLEYVKVCLACQQYDLAKFEIEYTLINEPLPDDENEALCNYQKTLKSWQGADWYEATSLQDVTLKKIQKAHAFIEYLKNAVETKSNET</sequence>
<dbReference type="PATRIC" id="fig|1121865.3.peg.707"/>
<proteinExistence type="predicted"/>
<keyword evidence="2" id="KW-1185">Reference proteome</keyword>